<feature type="domain" description="Glycosyl transferase family 1" evidence="3">
    <location>
        <begin position="190"/>
        <end position="350"/>
    </location>
</feature>
<evidence type="ECO:0000313" key="5">
    <source>
        <dbReference type="EMBL" id="CCM62775.1"/>
    </source>
</evidence>
<dbReference type="Pfam" id="PF13439">
    <property type="entry name" value="Glyco_transf_4"/>
    <property type="match status" value="1"/>
</dbReference>
<name>R4YXA8_9ACTN</name>
<dbReference type="PANTHER" id="PTHR46401">
    <property type="entry name" value="GLYCOSYLTRANSFERASE WBBK-RELATED"/>
    <property type="match status" value="1"/>
</dbReference>
<dbReference type="InterPro" id="IPR001296">
    <property type="entry name" value="Glyco_trans_1"/>
</dbReference>
<dbReference type="InterPro" id="IPR028098">
    <property type="entry name" value="Glyco_trans_4-like_N"/>
</dbReference>
<dbReference type="RefSeq" id="WP_012224468.1">
    <property type="nucleotide sequence ID" value="NZ_HG422565.1"/>
</dbReference>
<dbReference type="Proteomes" id="UP000018291">
    <property type="component" value="Unassembled WGS sequence"/>
</dbReference>
<evidence type="ECO:0000313" key="6">
    <source>
        <dbReference type="Proteomes" id="UP000018291"/>
    </source>
</evidence>
<proteinExistence type="predicted"/>
<evidence type="ECO:0000256" key="1">
    <source>
        <dbReference type="ARBA" id="ARBA00022676"/>
    </source>
</evidence>
<reference evidence="5 6" key="1">
    <citation type="journal article" date="2013" name="ISME J.">
        <title>Metabolic model for the filamentous 'Candidatus Microthrix parvicella' based on genomic and metagenomic analyses.</title>
        <authorList>
            <person name="Jon McIlroy S."/>
            <person name="Kristiansen R."/>
            <person name="Albertsen M."/>
            <person name="Michael Karst S."/>
            <person name="Rossetti S."/>
            <person name="Lund Nielsen J."/>
            <person name="Tandoi V."/>
            <person name="James Seviour R."/>
            <person name="Nielsen P.H."/>
        </authorList>
    </citation>
    <scope>NUCLEOTIDE SEQUENCE [LARGE SCALE GENOMIC DNA]</scope>
    <source>
        <strain evidence="5 6">RN1</strain>
    </source>
</reference>
<dbReference type="OrthoDB" id="9801609at2"/>
<accession>R4YXA8</accession>
<evidence type="ECO:0000259" key="3">
    <source>
        <dbReference type="Pfam" id="PF00534"/>
    </source>
</evidence>
<keyword evidence="6" id="KW-1185">Reference proteome</keyword>
<dbReference type="Pfam" id="PF00534">
    <property type="entry name" value="Glycos_transf_1"/>
    <property type="match status" value="1"/>
</dbReference>
<dbReference type="GO" id="GO:0016757">
    <property type="term" value="F:glycosyltransferase activity"/>
    <property type="evidence" value="ECO:0007669"/>
    <property type="project" value="UniProtKB-KW"/>
</dbReference>
<dbReference type="AlphaFoldDB" id="R4YXA8"/>
<feature type="domain" description="Glycosyltransferase subfamily 4-like N-terminal" evidence="4">
    <location>
        <begin position="55"/>
        <end position="172"/>
    </location>
</feature>
<dbReference type="GO" id="GO:0009103">
    <property type="term" value="P:lipopolysaccharide biosynthetic process"/>
    <property type="evidence" value="ECO:0007669"/>
    <property type="project" value="TreeGrafter"/>
</dbReference>
<dbReference type="HOGENOM" id="CLU_009583_27_6_11"/>
<dbReference type="SUPFAM" id="SSF53756">
    <property type="entry name" value="UDP-Glycosyltransferase/glycogen phosphorylase"/>
    <property type="match status" value="1"/>
</dbReference>
<dbReference type="PANTHER" id="PTHR46401:SF2">
    <property type="entry name" value="GLYCOSYLTRANSFERASE WBBK-RELATED"/>
    <property type="match status" value="1"/>
</dbReference>
<dbReference type="EMBL" id="CANL01000005">
    <property type="protein sequence ID" value="CCM62775.1"/>
    <property type="molecule type" value="Genomic_DNA"/>
</dbReference>
<dbReference type="Gene3D" id="3.40.50.2000">
    <property type="entry name" value="Glycogen Phosphorylase B"/>
    <property type="match status" value="2"/>
</dbReference>
<gene>
    <name evidence="5" type="ORF">BN381_130333</name>
</gene>
<sequence length="385" mass="41158">MRVAFDASSIGSGLGGDETMARAMVRALVLGAGANDRIELLLADGAPTGIDVVDTRVRSTSEPRSGGSRHFLWDLPRWVRGLNPAPHLVISFTHSPVGGGVPVALMVPDLSFEHLGDAYPRSTRLRLQTIVRRQAPRAAGVLTISEFCRADLRCTYRLPGHRVHHVPLHVDPPAPVPTTGQLEDLRRRLRLDAPIVLYLGNLHPRKNLPNAIEAFRLARRRHPDLAGHRFVVAGATWWGNSGRSNDANSPADDGDGVRFLGRVSDGDRHLLLHAADVLLYPSRFEGFGLPPLEAMARGTPVVASNVTSIPEVCGDAALLVGPDDVGAMADALTAAITGDSIRARLIDAGHRRARHYDVQRTADGLWSAFRAMGAGGAASAGTAVA</sequence>
<organism evidence="5 6">
    <name type="scientific">Candidatus Neomicrothrix parvicella RN1</name>
    <dbReference type="NCBI Taxonomy" id="1229780"/>
    <lineage>
        <taxon>Bacteria</taxon>
        <taxon>Bacillati</taxon>
        <taxon>Actinomycetota</taxon>
        <taxon>Acidimicrobiia</taxon>
        <taxon>Acidimicrobiales</taxon>
        <taxon>Microthrixaceae</taxon>
        <taxon>Candidatus Neomicrothrix</taxon>
    </lineage>
</organism>
<keyword evidence="1 5" id="KW-0328">Glycosyltransferase</keyword>
<dbReference type="STRING" id="1229780.BN381_130333"/>
<dbReference type="eggNOG" id="COG0438">
    <property type="taxonomic scope" value="Bacteria"/>
</dbReference>
<comment type="caution">
    <text evidence="5">The sequence shown here is derived from an EMBL/GenBank/DDBJ whole genome shotgun (WGS) entry which is preliminary data.</text>
</comment>
<evidence type="ECO:0000259" key="4">
    <source>
        <dbReference type="Pfam" id="PF13439"/>
    </source>
</evidence>
<protein>
    <submittedName>
        <fullName evidence="5">Putative glycotransferase</fullName>
        <ecNumber evidence="5">2.4.1.-</ecNumber>
    </submittedName>
</protein>
<evidence type="ECO:0000256" key="2">
    <source>
        <dbReference type="ARBA" id="ARBA00022679"/>
    </source>
</evidence>
<keyword evidence="2 5" id="KW-0808">Transferase</keyword>
<dbReference type="CDD" id="cd03809">
    <property type="entry name" value="GT4_MtfB-like"/>
    <property type="match status" value="1"/>
</dbReference>
<dbReference type="EC" id="2.4.1.-" evidence="5"/>